<dbReference type="GO" id="GO:0008610">
    <property type="term" value="P:lipid biosynthetic process"/>
    <property type="evidence" value="ECO:0007669"/>
    <property type="project" value="InterPro"/>
</dbReference>
<evidence type="ECO:0000256" key="1">
    <source>
        <dbReference type="ARBA" id="ARBA00010815"/>
    </source>
</evidence>
<comment type="similarity">
    <text evidence="1">Belongs to the CFA/CMAS family.</text>
</comment>
<keyword evidence="4" id="KW-0949">S-adenosyl-L-methionine</keyword>
<dbReference type="CDD" id="cd02440">
    <property type="entry name" value="AdoMet_MTases"/>
    <property type="match status" value="1"/>
</dbReference>
<dbReference type="SUPFAM" id="SSF53335">
    <property type="entry name" value="S-adenosyl-L-methionine-dependent methyltransferases"/>
    <property type="match status" value="1"/>
</dbReference>
<keyword evidence="2 7" id="KW-0489">Methyltransferase</keyword>
<dbReference type="KEGG" id="bsol:FSW04_19725"/>
<reference evidence="7 8" key="1">
    <citation type="journal article" date="2018" name="J. Microbiol.">
        <title>Baekduia soli gen. nov., sp. nov., a novel bacterium isolated from the soil of Baekdu Mountain and proposal of a novel family name, Baekduiaceae fam. nov.</title>
        <authorList>
            <person name="An D.S."/>
            <person name="Siddiqi M.Z."/>
            <person name="Kim K.H."/>
            <person name="Yu H.S."/>
            <person name="Im W.T."/>
        </authorList>
    </citation>
    <scope>NUCLEOTIDE SEQUENCE [LARGE SCALE GENOMIC DNA]</scope>
    <source>
        <strain evidence="7 8">BR7-21</strain>
    </source>
</reference>
<dbReference type="AlphaFoldDB" id="A0A5B8U8V8"/>
<protein>
    <submittedName>
        <fullName evidence="7">Class I SAM-dependent methyltransferase</fullName>
    </submittedName>
</protein>
<dbReference type="GO" id="GO:0008168">
    <property type="term" value="F:methyltransferase activity"/>
    <property type="evidence" value="ECO:0007669"/>
    <property type="project" value="UniProtKB-KW"/>
</dbReference>
<dbReference type="PIRSF" id="PIRSF003085">
    <property type="entry name" value="CMAS"/>
    <property type="match status" value="1"/>
</dbReference>
<evidence type="ECO:0000256" key="6">
    <source>
        <dbReference type="PIRSR" id="PIRSR003085-1"/>
    </source>
</evidence>
<dbReference type="Pfam" id="PF02353">
    <property type="entry name" value="CMAS"/>
    <property type="match status" value="1"/>
</dbReference>
<dbReference type="GO" id="GO:0032259">
    <property type="term" value="P:methylation"/>
    <property type="evidence" value="ECO:0007669"/>
    <property type="project" value="UniProtKB-KW"/>
</dbReference>
<dbReference type="Gene3D" id="3.40.50.150">
    <property type="entry name" value="Vaccinia Virus protein VP39"/>
    <property type="match status" value="1"/>
</dbReference>
<feature type="active site" evidence="6">
    <location>
        <position position="371"/>
    </location>
</feature>
<evidence type="ECO:0000313" key="8">
    <source>
        <dbReference type="Proteomes" id="UP000321805"/>
    </source>
</evidence>
<dbReference type="PANTHER" id="PTHR43667">
    <property type="entry name" value="CYCLOPROPANE-FATTY-ACYL-PHOSPHOLIPID SYNTHASE"/>
    <property type="match status" value="1"/>
</dbReference>
<dbReference type="InterPro" id="IPR029063">
    <property type="entry name" value="SAM-dependent_MTases_sf"/>
</dbReference>
<dbReference type="RefSeq" id="WP_146921944.1">
    <property type="nucleotide sequence ID" value="NZ_CP042430.1"/>
</dbReference>
<dbReference type="InterPro" id="IPR050723">
    <property type="entry name" value="CFA/CMAS"/>
</dbReference>
<dbReference type="PANTHER" id="PTHR43667:SF2">
    <property type="entry name" value="FATTY ACID C-METHYL TRANSFERASE"/>
    <property type="match status" value="1"/>
</dbReference>
<proteinExistence type="inferred from homology"/>
<sequence length="412" mass="46511">MTERAARAVVLSILRRIEVGRLTVVEGPQRHVFGHGAPEATMSIRSDRAWVALLRGSLGLAESYRDGLWDSPDLTALVRVAARNVTKLDEVRRRMTPLREPFQRARLAFVRNTPLRSRQDIAAHYDLGNDLFEIMLDPTMMYSGAVFERPGMSLEEASRAKLDRICDKLDIGAADHVLEIGTGWGGFAVHAASTRGCRVTTTTISAEQHDVAVRRVREAGLQDRVTVLRDDYRDLRGRYDKLVSIEMIEAVGWKDFDTYFRCCSDLLAPDGSMLLQAIVMDDRAYAVERASKSFMRTLIFPNGCLPSREVIARCVARDTDLRTVHLEDLTPHYAETLRRWRVNFDAAEDRLEALGYDERFRRLWRMYLAYCEAGFAEHRIGLVQTVLAKPHWRPSVCEPGASLPAVSTSATG</sequence>
<dbReference type="Proteomes" id="UP000321805">
    <property type="component" value="Chromosome"/>
</dbReference>
<evidence type="ECO:0000313" key="7">
    <source>
        <dbReference type="EMBL" id="QEC49579.1"/>
    </source>
</evidence>
<keyword evidence="3 7" id="KW-0808">Transferase</keyword>
<name>A0A5B8U8V8_9ACTN</name>
<accession>A0A5B8U8V8</accession>
<evidence type="ECO:0000256" key="2">
    <source>
        <dbReference type="ARBA" id="ARBA00022603"/>
    </source>
</evidence>
<evidence type="ECO:0000256" key="3">
    <source>
        <dbReference type="ARBA" id="ARBA00022679"/>
    </source>
</evidence>
<evidence type="ECO:0000256" key="5">
    <source>
        <dbReference type="ARBA" id="ARBA00023098"/>
    </source>
</evidence>
<organism evidence="7 8">
    <name type="scientific">Baekduia soli</name>
    <dbReference type="NCBI Taxonomy" id="496014"/>
    <lineage>
        <taxon>Bacteria</taxon>
        <taxon>Bacillati</taxon>
        <taxon>Actinomycetota</taxon>
        <taxon>Thermoleophilia</taxon>
        <taxon>Solirubrobacterales</taxon>
        <taxon>Baekduiaceae</taxon>
        <taxon>Baekduia</taxon>
    </lineage>
</organism>
<dbReference type="InterPro" id="IPR003333">
    <property type="entry name" value="CMAS"/>
</dbReference>
<keyword evidence="5" id="KW-0443">Lipid metabolism</keyword>
<dbReference type="EMBL" id="CP042430">
    <property type="protein sequence ID" value="QEC49579.1"/>
    <property type="molecule type" value="Genomic_DNA"/>
</dbReference>
<dbReference type="OrthoDB" id="9782855at2"/>
<evidence type="ECO:0000256" key="4">
    <source>
        <dbReference type="ARBA" id="ARBA00022691"/>
    </source>
</evidence>
<keyword evidence="8" id="KW-1185">Reference proteome</keyword>
<gene>
    <name evidence="7" type="ORF">FSW04_19725</name>
</gene>